<organism evidence="15">
    <name type="scientific">Mesocestoides corti</name>
    <name type="common">Flatworm</name>
    <dbReference type="NCBI Taxonomy" id="53468"/>
    <lineage>
        <taxon>Eukaryota</taxon>
        <taxon>Metazoa</taxon>
        <taxon>Spiralia</taxon>
        <taxon>Lophotrochozoa</taxon>
        <taxon>Platyhelminthes</taxon>
        <taxon>Cestoda</taxon>
        <taxon>Eucestoda</taxon>
        <taxon>Cyclophyllidea</taxon>
        <taxon>Mesocestoididae</taxon>
        <taxon>Mesocestoides</taxon>
    </lineage>
</organism>
<evidence type="ECO:0000256" key="9">
    <source>
        <dbReference type="ARBA" id="ARBA00023170"/>
    </source>
</evidence>
<dbReference type="GO" id="GO:0015276">
    <property type="term" value="F:ligand-gated monoatomic ion channel activity"/>
    <property type="evidence" value="ECO:0007669"/>
    <property type="project" value="InterPro"/>
</dbReference>
<evidence type="ECO:0000256" key="12">
    <source>
        <dbReference type="ARBA" id="ARBA00023303"/>
    </source>
</evidence>
<keyword evidence="3" id="KW-0812">Transmembrane</keyword>
<keyword evidence="12" id="KW-0407">Ion channel</keyword>
<evidence type="ECO:0000256" key="4">
    <source>
        <dbReference type="ARBA" id="ARBA00022723"/>
    </source>
</evidence>
<evidence type="ECO:0000256" key="8">
    <source>
        <dbReference type="ARBA" id="ARBA00023136"/>
    </source>
</evidence>
<protein>
    <submittedName>
        <fullName evidence="15">Lig_chan-Glu_bd domain-containing protein</fullName>
    </submittedName>
</protein>
<keyword evidence="7" id="KW-0406">Ion transport</keyword>
<dbReference type="Gene3D" id="3.40.190.10">
    <property type="entry name" value="Periplasmic binding protein-like II"/>
    <property type="match status" value="1"/>
</dbReference>
<keyword evidence="8" id="KW-0472">Membrane</keyword>
<dbReference type="AlphaFoldDB" id="A0A5K3FZK0"/>
<sequence length="161" mass="17759">VVVETFHLLNEDGSCDANSIPCWIKGEDSRADSATSQSAFGNTSSSTAKNTVYNDKPETRKGRQLACCTGLTMDLLIELMKDLNFEVELYEVKDRLWGGWTKDGWNGLVRELMDRKADMAITSLKITPNRSEQIDFSVPFLDTGIAITVASREGAISPTAF</sequence>
<keyword evidence="11" id="KW-1071">Ligand-gated ion channel</keyword>
<comment type="subcellular location">
    <subcellularLocation>
        <location evidence="1">Membrane</location>
        <topology evidence="1">Multi-pass membrane protein</topology>
    </subcellularLocation>
</comment>
<dbReference type="FunFam" id="3.40.190.10:FF:000009">
    <property type="entry name" value="Putative glutamate receptor ionotropic NMDA 2B"/>
    <property type="match status" value="1"/>
</dbReference>
<accession>A0A5K3FZK0</accession>
<evidence type="ECO:0000256" key="3">
    <source>
        <dbReference type="ARBA" id="ARBA00022692"/>
    </source>
</evidence>
<evidence type="ECO:0000259" key="14">
    <source>
        <dbReference type="SMART" id="SM00918"/>
    </source>
</evidence>
<evidence type="ECO:0000256" key="2">
    <source>
        <dbReference type="ARBA" id="ARBA00022448"/>
    </source>
</evidence>
<dbReference type="InterPro" id="IPR019594">
    <property type="entry name" value="Glu/Gly-bd"/>
</dbReference>
<dbReference type="GO" id="GO:0046872">
    <property type="term" value="F:metal ion binding"/>
    <property type="evidence" value="ECO:0007669"/>
    <property type="project" value="UniProtKB-KW"/>
</dbReference>
<feature type="domain" description="Ionotropic glutamate receptor L-glutamate and glycine-binding" evidence="14">
    <location>
        <begin position="57"/>
        <end position="114"/>
    </location>
</feature>
<evidence type="ECO:0000313" key="15">
    <source>
        <dbReference type="WBParaSite" id="MCU_013693-RA"/>
    </source>
</evidence>
<reference evidence="15" key="1">
    <citation type="submission" date="2019-11" db="UniProtKB">
        <authorList>
            <consortium name="WormBaseParasite"/>
        </authorList>
    </citation>
    <scope>IDENTIFICATION</scope>
</reference>
<dbReference type="PANTHER" id="PTHR18966">
    <property type="entry name" value="IONOTROPIC GLUTAMATE RECEPTOR"/>
    <property type="match status" value="1"/>
</dbReference>
<evidence type="ECO:0000256" key="11">
    <source>
        <dbReference type="ARBA" id="ARBA00023286"/>
    </source>
</evidence>
<keyword evidence="6" id="KW-1133">Transmembrane helix</keyword>
<dbReference type="Pfam" id="PF10613">
    <property type="entry name" value="Lig_chan-Glu_bd"/>
    <property type="match status" value="1"/>
</dbReference>
<evidence type="ECO:0000256" key="7">
    <source>
        <dbReference type="ARBA" id="ARBA00023065"/>
    </source>
</evidence>
<dbReference type="InterPro" id="IPR015683">
    <property type="entry name" value="Ionotropic_Glu_rcpt"/>
</dbReference>
<proteinExistence type="predicted"/>
<evidence type="ECO:0000256" key="1">
    <source>
        <dbReference type="ARBA" id="ARBA00004141"/>
    </source>
</evidence>
<evidence type="ECO:0000256" key="13">
    <source>
        <dbReference type="SAM" id="MobiDB-lite"/>
    </source>
</evidence>
<name>A0A5K3FZK0_MESCO</name>
<feature type="compositionally biased region" description="Polar residues" evidence="13">
    <location>
        <begin position="34"/>
        <end position="53"/>
    </location>
</feature>
<dbReference type="SUPFAM" id="SSF53850">
    <property type="entry name" value="Periplasmic binding protein-like II"/>
    <property type="match status" value="1"/>
</dbReference>
<dbReference type="WBParaSite" id="MCU_013693-RA">
    <property type="protein sequence ID" value="MCU_013693-RA"/>
    <property type="gene ID" value="MCU_013693"/>
</dbReference>
<dbReference type="SMART" id="SM00918">
    <property type="entry name" value="Lig_chan-Glu_bd"/>
    <property type="match status" value="1"/>
</dbReference>
<dbReference type="GO" id="GO:0016020">
    <property type="term" value="C:membrane"/>
    <property type="evidence" value="ECO:0007669"/>
    <property type="project" value="UniProtKB-SubCell"/>
</dbReference>
<keyword evidence="2" id="KW-0813">Transport</keyword>
<keyword evidence="5" id="KW-0862">Zinc</keyword>
<keyword evidence="9" id="KW-0675">Receptor</keyword>
<keyword evidence="10" id="KW-0325">Glycoprotein</keyword>
<evidence type="ECO:0000256" key="6">
    <source>
        <dbReference type="ARBA" id="ARBA00022989"/>
    </source>
</evidence>
<evidence type="ECO:0000256" key="10">
    <source>
        <dbReference type="ARBA" id="ARBA00023180"/>
    </source>
</evidence>
<keyword evidence="4" id="KW-0479">Metal-binding</keyword>
<evidence type="ECO:0000256" key="5">
    <source>
        <dbReference type="ARBA" id="ARBA00022833"/>
    </source>
</evidence>
<feature type="region of interest" description="Disordered" evidence="13">
    <location>
        <begin position="34"/>
        <end position="55"/>
    </location>
</feature>